<dbReference type="FunFam" id="3.30.310.10:FF:000002">
    <property type="entry name" value="TATA-box-binding protein 2"/>
    <property type="match status" value="1"/>
</dbReference>
<organism evidence="7 8">
    <name type="scientific">Rhynchospora tenuis</name>
    <dbReference type="NCBI Taxonomy" id="198213"/>
    <lineage>
        <taxon>Eukaryota</taxon>
        <taxon>Viridiplantae</taxon>
        <taxon>Streptophyta</taxon>
        <taxon>Embryophyta</taxon>
        <taxon>Tracheophyta</taxon>
        <taxon>Spermatophyta</taxon>
        <taxon>Magnoliopsida</taxon>
        <taxon>Liliopsida</taxon>
        <taxon>Poales</taxon>
        <taxon>Cyperaceae</taxon>
        <taxon>Cyperoideae</taxon>
        <taxon>Rhynchosporeae</taxon>
        <taxon>Rhynchospora</taxon>
    </lineage>
</organism>
<evidence type="ECO:0000256" key="4">
    <source>
        <dbReference type="ARBA" id="ARBA00023163"/>
    </source>
</evidence>
<dbReference type="FunFam" id="3.30.310.10:FF:000001">
    <property type="entry name" value="TATA-box-binding protein 2"/>
    <property type="match status" value="1"/>
</dbReference>
<sequence>MGPTTRQTSTIRPTTRQSSRILPDLLPDLQNVVSTVNLNCKLDLKAVALRARNAEYNPKRFAAVVMRIREPKTTALLFATGKMVCTGAKSEDASRLAARKFARIVQKLGFPAKFKDFKVQNIVASCATNFTIFLEKLAASSHCAFITYEPEMFPGLVYRMGQPKIVLLIFQSGKIVLTGAKKRDEIYAAFNNIYPVLPEFLRKDAEDNKDREREC</sequence>
<keyword evidence="8" id="KW-1185">Reference proteome</keyword>
<evidence type="ECO:0000256" key="5">
    <source>
        <dbReference type="ARBA" id="ARBA00023242"/>
    </source>
</evidence>
<dbReference type="InterPro" id="IPR012295">
    <property type="entry name" value="TBP_dom_sf"/>
</dbReference>
<dbReference type="Gene3D" id="3.30.310.10">
    <property type="entry name" value="TATA-Binding Protein"/>
    <property type="match status" value="2"/>
</dbReference>
<dbReference type="PROSITE" id="PS00351">
    <property type="entry name" value="TFIID"/>
    <property type="match status" value="1"/>
</dbReference>
<keyword evidence="4" id="KW-0804">Transcription</keyword>
<dbReference type="SUPFAM" id="SSF55945">
    <property type="entry name" value="TATA-box binding protein-like"/>
    <property type="match status" value="2"/>
</dbReference>
<proteinExistence type="inferred from homology"/>
<evidence type="ECO:0008006" key="9">
    <source>
        <dbReference type="Google" id="ProtNLM"/>
    </source>
</evidence>
<keyword evidence="5" id="KW-0539">Nucleus</keyword>
<protein>
    <recommendedName>
        <fullName evidence="9">TATA-box-binding protein</fullName>
    </recommendedName>
</protein>
<evidence type="ECO:0000256" key="3">
    <source>
        <dbReference type="ARBA" id="ARBA00023125"/>
    </source>
</evidence>
<dbReference type="AlphaFoldDB" id="A0AAD5Z495"/>
<dbReference type="PRINTS" id="PR00686">
    <property type="entry name" value="TIFACTORIID"/>
</dbReference>
<evidence type="ECO:0000256" key="1">
    <source>
        <dbReference type="ARBA" id="ARBA00004123"/>
    </source>
</evidence>
<dbReference type="CDD" id="cd04516">
    <property type="entry name" value="TBP_eukaryotes"/>
    <property type="match status" value="1"/>
</dbReference>
<evidence type="ECO:0000313" key="7">
    <source>
        <dbReference type="EMBL" id="KAJ3686602.1"/>
    </source>
</evidence>
<comment type="similarity">
    <text evidence="2">Belongs to the TBP family.</text>
</comment>
<dbReference type="HAMAP" id="MF_00408">
    <property type="entry name" value="TATA_bind_prot_arch"/>
    <property type="match status" value="1"/>
</dbReference>
<reference evidence="7 8" key="1">
    <citation type="journal article" date="2022" name="Cell">
        <title>Repeat-based holocentromeres influence genome architecture and karyotype evolution.</title>
        <authorList>
            <person name="Hofstatter P.G."/>
            <person name="Thangavel G."/>
            <person name="Lux T."/>
            <person name="Neumann P."/>
            <person name="Vondrak T."/>
            <person name="Novak P."/>
            <person name="Zhang M."/>
            <person name="Costa L."/>
            <person name="Castellani M."/>
            <person name="Scott A."/>
            <person name="Toegelov H."/>
            <person name="Fuchs J."/>
            <person name="Mata-Sucre Y."/>
            <person name="Dias Y."/>
            <person name="Vanzela A.L.L."/>
            <person name="Huettel B."/>
            <person name="Almeida C.C.S."/>
            <person name="Simkova H."/>
            <person name="Souza G."/>
            <person name="Pedrosa-Harand A."/>
            <person name="Macas J."/>
            <person name="Mayer K.F.X."/>
            <person name="Houben A."/>
            <person name="Marques A."/>
        </authorList>
    </citation>
    <scope>NUCLEOTIDE SEQUENCE [LARGE SCALE GENOMIC DNA]</scope>
    <source>
        <strain evidence="7">RhyTen1mFocal</strain>
    </source>
</reference>
<dbReference type="GO" id="GO:0003677">
    <property type="term" value="F:DNA binding"/>
    <property type="evidence" value="ECO:0007669"/>
    <property type="project" value="UniProtKB-KW"/>
</dbReference>
<evidence type="ECO:0000256" key="2">
    <source>
        <dbReference type="ARBA" id="ARBA00005560"/>
    </source>
</evidence>
<comment type="function">
    <text evidence="6">General transcription factor that functions at the core of the DNA-binding multiprotein factor TFIID. Binding of TFIID to the TATA box is the initial transcriptional step of the pre-initiation complex (PIC), playing a role in the activation of eukaryotic genes transcribed by RNA polymerase II.</text>
</comment>
<dbReference type="GO" id="GO:0005634">
    <property type="term" value="C:nucleus"/>
    <property type="evidence" value="ECO:0007669"/>
    <property type="project" value="UniProtKB-SubCell"/>
</dbReference>
<dbReference type="GO" id="GO:0006352">
    <property type="term" value="P:DNA-templated transcription initiation"/>
    <property type="evidence" value="ECO:0007669"/>
    <property type="project" value="InterPro"/>
</dbReference>
<dbReference type="InterPro" id="IPR000814">
    <property type="entry name" value="TBP"/>
</dbReference>
<dbReference type="Proteomes" id="UP001210211">
    <property type="component" value="Unassembled WGS sequence"/>
</dbReference>
<comment type="subcellular location">
    <subcellularLocation>
        <location evidence="1">Nucleus</location>
    </subcellularLocation>
</comment>
<accession>A0AAD5Z495</accession>
<name>A0AAD5Z495_9POAL</name>
<dbReference type="InterPro" id="IPR033710">
    <property type="entry name" value="TBP_eukaryotic"/>
</dbReference>
<dbReference type="InterPro" id="IPR030491">
    <property type="entry name" value="TBP_CS"/>
</dbReference>
<comment type="caution">
    <text evidence="7">The sequence shown here is derived from an EMBL/GenBank/DDBJ whole genome shotgun (WGS) entry which is preliminary data.</text>
</comment>
<dbReference type="PANTHER" id="PTHR10126">
    <property type="entry name" value="TATA-BOX BINDING PROTEIN"/>
    <property type="match status" value="1"/>
</dbReference>
<gene>
    <name evidence="7" type="ORF">LUZ61_015766</name>
</gene>
<evidence type="ECO:0000313" key="8">
    <source>
        <dbReference type="Proteomes" id="UP001210211"/>
    </source>
</evidence>
<dbReference type="Pfam" id="PF00352">
    <property type="entry name" value="TBP"/>
    <property type="match status" value="2"/>
</dbReference>
<keyword evidence="3" id="KW-0238">DNA-binding</keyword>
<evidence type="ECO:0000256" key="6">
    <source>
        <dbReference type="ARBA" id="ARBA00037612"/>
    </source>
</evidence>
<dbReference type="EMBL" id="JAMRDG010000002">
    <property type="protein sequence ID" value="KAJ3686602.1"/>
    <property type="molecule type" value="Genomic_DNA"/>
</dbReference>